<dbReference type="GO" id="GO:0071949">
    <property type="term" value="F:FAD binding"/>
    <property type="evidence" value="ECO:0007669"/>
    <property type="project" value="InterPro"/>
</dbReference>
<dbReference type="Gene3D" id="1.10.45.10">
    <property type="entry name" value="Vanillyl-alcohol Oxidase, Chain A, domain 4"/>
    <property type="match status" value="1"/>
</dbReference>
<protein>
    <recommendedName>
        <fullName evidence="7">D-lactate dehydrogenase (cytochrome)</fullName>
        <ecNumber evidence="7">1.1.2.4</ecNumber>
    </recommendedName>
</protein>
<dbReference type="GO" id="GO:0004458">
    <property type="term" value="F:D-lactate dehydrogenase (cytochrome) activity"/>
    <property type="evidence" value="ECO:0007669"/>
    <property type="project" value="UniProtKB-EC"/>
</dbReference>
<keyword evidence="4" id="KW-0274">FAD</keyword>
<keyword evidence="12" id="KW-1185">Reference proteome</keyword>
<dbReference type="InterPro" id="IPR004113">
    <property type="entry name" value="FAD-bd_oxidored_4_C"/>
</dbReference>
<evidence type="ECO:0000256" key="6">
    <source>
        <dbReference type="ARBA" id="ARBA00023002"/>
    </source>
</evidence>
<dbReference type="InterPro" id="IPR016166">
    <property type="entry name" value="FAD-bd_PCMH"/>
</dbReference>
<dbReference type="InterPro" id="IPR016171">
    <property type="entry name" value="Vanillyl_alc_oxidase_C-sub2"/>
</dbReference>
<evidence type="ECO:0000256" key="7">
    <source>
        <dbReference type="ARBA" id="ARBA00038897"/>
    </source>
</evidence>
<dbReference type="Gene3D" id="3.30.70.2740">
    <property type="match status" value="1"/>
</dbReference>
<dbReference type="EMBL" id="QLNI01000046">
    <property type="protein sequence ID" value="RAM00480.1"/>
    <property type="molecule type" value="Genomic_DNA"/>
</dbReference>
<dbReference type="AlphaFoldDB" id="A0A328F9X5"/>
<comment type="cofactor">
    <cofactor evidence="1">
        <name>FAD</name>
        <dbReference type="ChEBI" id="CHEBI:57692"/>
    </cofactor>
</comment>
<keyword evidence="3" id="KW-0285">Flavoprotein</keyword>
<dbReference type="GO" id="GO:1903457">
    <property type="term" value="P:lactate catabolic process"/>
    <property type="evidence" value="ECO:0007669"/>
    <property type="project" value="TreeGrafter"/>
</dbReference>
<proteinExistence type="inferred from homology"/>
<dbReference type="GO" id="GO:0008720">
    <property type="term" value="F:D-lactate dehydrogenase (NAD+) activity"/>
    <property type="evidence" value="ECO:0007669"/>
    <property type="project" value="TreeGrafter"/>
</dbReference>
<dbReference type="RefSeq" id="WP_111959501.1">
    <property type="nucleotide sequence ID" value="NZ_CP036313.1"/>
</dbReference>
<evidence type="ECO:0000256" key="3">
    <source>
        <dbReference type="ARBA" id="ARBA00022630"/>
    </source>
</evidence>
<dbReference type="InterPro" id="IPR016169">
    <property type="entry name" value="FAD-bd_PCMH_sub2"/>
</dbReference>
<reference evidence="10 11" key="1">
    <citation type="submission" date="2018-06" db="EMBL/GenBank/DDBJ databases">
        <title>Complete Genome Sequence of Desulfobacter hydrogenophilus (DSM3380).</title>
        <authorList>
            <person name="Marietou A."/>
            <person name="Schreiber L."/>
            <person name="Marshall I."/>
            <person name="Jorgensen B."/>
        </authorList>
    </citation>
    <scope>NUCLEOTIDE SEQUENCE [LARGE SCALE GENOMIC DNA]</scope>
    <source>
        <strain evidence="10 11">DSM 3380</strain>
    </source>
</reference>
<dbReference type="OrthoDB" id="9811557at2"/>
<dbReference type="Proteomes" id="UP000248798">
    <property type="component" value="Unassembled WGS sequence"/>
</dbReference>
<dbReference type="Gene3D" id="3.30.465.10">
    <property type="match status" value="1"/>
</dbReference>
<dbReference type="SUPFAM" id="SSF56176">
    <property type="entry name" value="FAD-binding/transporter-associated domain-like"/>
    <property type="match status" value="1"/>
</dbReference>
<dbReference type="InterPro" id="IPR036318">
    <property type="entry name" value="FAD-bd_PCMH-like_sf"/>
</dbReference>
<evidence type="ECO:0000256" key="2">
    <source>
        <dbReference type="ARBA" id="ARBA00008000"/>
    </source>
</evidence>
<dbReference type="EC" id="1.1.2.4" evidence="7"/>
<dbReference type="InterPro" id="IPR016164">
    <property type="entry name" value="FAD-linked_Oxase-like_C"/>
</dbReference>
<keyword evidence="5" id="KW-0809">Transit peptide</keyword>
<dbReference type="PANTHER" id="PTHR11748:SF111">
    <property type="entry name" value="D-LACTATE DEHYDROGENASE, MITOCHONDRIAL-RELATED"/>
    <property type="match status" value="1"/>
</dbReference>
<reference evidence="9 12" key="2">
    <citation type="submission" date="2019-02" db="EMBL/GenBank/DDBJ databases">
        <title>Complete genome sequence of Desulfobacter hydrogenophilus AcRS1.</title>
        <authorList>
            <person name="Marietou A."/>
            <person name="Lund M.B."/>
            <person name="Marshall I.P.G."/>
            <person name="Schreiber L."/>
            <person name="Jorgensen B."/>
        </authorList>
    </citation>
    <scope>NUCLEOTIDE SEQUENCE [LARGE SCALE GENOMIC DNA]</scope>
    <source>
        <strain evidence="9 12">AcRS1</strain>
    </source>
</reference>
<dbReference type="Pfam" id="PF01565">
    <property type="entry name" value="FAD_binding_4"/>
    <property type="match status" value="1"/>
</dbReference>
<evidence type="ECO:0000259" key="8">
    <source>
        <dbReference type="PROSITE" id="PS51387"/>
    </source>
</evidence>
<organism evidence="10 11">
    <name type="scientific">Desulfobacter hydrogenophilus</name>
    <dbReference type="NCBI Taxonomy" id="2291"/>
    <lineage>
        <taxon>Bacteria</taxon>
        <taxon>Pseudomonadati</taxon>
        <taxon>Thermodesulfobacteriota</taxon>
        <taxon>Desulfobacteria</taxon>
        <taxon>Desulfobacterales</taxon>
        <taxon>Desulfobacteraceae</taxon>
        <taxon>Desulfobacter</taxon>
    </lineage>
</organism>
<dbReference type="SUPFAM" id="SSF55103">
    <property type="entry name" value="FAD-linked oxidases, C-terminal domain"/>
    <property type="match status" value="1"/>
</dbReference>
<evidence type="ECO:0000313" key="10">
    <source>
        <dbReference type="EMBL" id="RAM00480.1"/>
    </source>
</evidence>
<dbReference type="Pfam" id="PF02913">
    <property type="entry name" value="FAD-oxidase_C"/>
    <property type="match status" value="1"/>
</dbReference>
<dbReference type="PROSITE" id="PS51387">
    <property type="entry name" value="FAD_PCMH"/>
    <property type="match status" value="1"/>
</dbReference>
<sequence>MKTVDIPRLKQIVGEKNIKIDPLDLYIYGSDASVYHAAPWVIVRPDNTGQVQKVMVYANEAKIPVVTRGGGSGMCGQTVSSKGGILLDMKNMNQILEINMPDVYCRVQPGVVDDDLNAALKPYGVFYPPTPASSRIATIGGEIGNNASGVRSVKYGATRDAVLGMKVVLANGDLVTLGSHTRVEASGYQLEKLIVGSEGTLGVVVEATISFVPIPEFRCLGVANFDSLRDAGNAIADIMASGTIPSMLELVDDVAIKAVNKTMNLGLKEVAASLLFESDGKVMEAVDYEVKKMEEICKKNNGADLWYSFDAKEREQIFMGRKKLFPALSQFDASMASTSLADDMAVPYSKMADMAAKIHEAAEKNGIIMTAYGHCGSGCMHTKIMMDTSKKKQWEGAQRAIAEIYEYVDSVNGTTSAEHGIGISKAKAFKTEKHDSLKMMAAIKAALDPNNILNPGKLQQAPDNWVTATNLRYAVNS</sequence>
<evidence type="ECO:0000256" key="1">
    <source>
        <dbReference type="ARBA" id="ARBA00001974"/>
    </source>
</evidence>
<evidence type="ECO:0000313" key="11">
    <source>
        <dbReference type="Proteomes" id="UP000248798"/>
    </source>
</evidence>
<comment type="similarity">
    <text evidence="2">Belongs to the FAD-binding oxidoreductase/transferase type 4 family.</text>
</comment>
<evidence type="ECO:0000313" key="12">
    <source>
        <dbReference type="Proteomes" id="UP000293902"/>
    </source>
</evidence>
<dbReference type="InterPro" id="IPR006094">
    <property type="entry name" value="Oxid_FAD_bind_N"/>
</dbReference>
<evidence type="ECO:0000313" key="9">
    <source>
        <dbReference type="EMBL" id="QBH13396.1"/>
    </source>
</evidence>
<accession>A0A328F9X5</accession>
<dbReference type="PANTHER" id="PTHR11748">
    <property type="entry name" value="D-LACTATE DEHYDROGENASE"/>
    <property type="match status" value="1"/>
</dbReference>
<evidence type="ECO:0000256" key="5">
    <source>
        <dbReference type="ARBA" id="ARBA00022946"/>
    </source>
</evidence>
<dbReference type="FunFam" id="1.10.45.10:FF:000001">
    <property type="entry name" value="D-lactate dehydrogenase mitochondrial"/>
    <property type="match status" value="1"/>
</dbReference>
<gene>
    <name evidence="10" type="ORF">DO021_18715</name>
    <name evidence="9" type="ORF">EYB58_10970</name>
</gene>
<dbReference type="EMBL" id="CP036313">
    <property type="protein sequence ID" value="QBH13396.1"/>
    <property type="molecule type" value="Genomic_DNA"/>
</dbReference>
<keyword evidence="6" id="KW-0560">Oxidoreductase</keyword>
<dbReference type="Proteomes" id="UP000293902">
    <property type="component" value="Chromosome"/>
</dbReference>
<evidence type="ECO:0000256" key="4">
    <source>
        <dbReference type="ARBA" id="ARBA00022827"/>
    </source>
</evidence>
<name>A0A328F9X5_9BACT</name>
<feature type="domain" description="FAD-binding PCMH-type" evidence="8">
    <location>
        <begin position="35"/>
        <end position="214"/>
    </location>
</feature>